<evidence type="ECO:0000313" key="3">
    <source>
        <dbReference type="Proteomes" id="UP001501455"/>
    </source>
</evidence>
<accession>A0ABP6U6N3</accession>
<gene>
    <name evidence="2" type="ORF">GCM10019016_103320</name>
</gene>
<proteinExistence type="predicted"/>
<evidence type="ECO:0000313" key="2">
    <source>
        <dbReference type="EMBL" id="GAA3503222.1"/>
    </source>
</evidence>
<keyword evidence="3" id="KW-1185">Reference proteome</keyword>
<feature type="region of interest" description="Disordered" evidence="1">
    <location>
        <begin position="1"/>
        <end position="28"/>
    </location>
</feature>
<sequence>MTARRPSRTGGRKVTRHQRGRDKSLGTAYSDHDLDVLLEIADATAPCHPGRPAAGEWHGSRTHTFTTARVRTRVRPGVPWGRCAPC</sequence>
<protein>
    <submittedName>
        <fullName evidence="2">Uncharacterized protein</fullName>
    </submittedName>
</protein>
<feature type="compositionally biased region" description="Basic residues" evidence="1">
    <location>
        <begin position="1"/>
        <end position="20"/>
    </location>
</feature>
<evidence type="ECO:0000256" key="1">
    <source>
        <dbReference type="SAM" id="MobiDB-lite"/>
    </source>
</evidence>
<comment type="caution">
    <text evidence="2">The sequence shown here is derived from an EMBL/GenBank/DDBJ whole genome shotgun (WGS) entry which is preliminary data.</text>
</comment>
<dbReference type="Proteomes" id="UP001501455">
    <property type="component" value="Unassembled WGS sequence"/>
</dbReference>
<reference evidence="3" key="1">
    <citation type="journal article" date="2019" name="Int. J. Syst. Evol. Microbiol.">
        <title>The Global Catalogue of Microorganisms (GCM) 10K type strain sequencing project: providing services to taxonomists for standard genome sequencing and annotation.</title>
        <authorList>
            <consortium name="The Broad Institute Genomics Platform"/>
            <consortium name="The Broad Institute Genome Sequencing Center for Infectious Disease"/>
            <person name="Wu L."/>
            <person name="Ma J."/>
        </authorList>
    </citation>
    <scope>NUCLEOTIDE SEQUENCE [LARGE SCALE GENOMIC DNA]</scope>
    <source>
        <strain evidence="3">JCM 4816</strain>
    </source>
</reference>
<name>A0ABP6U6N3_9ACTN</name>
<organism evidence="2 3">
    <name type="scientific">Streptomyces prasinosporus</name>
    <dbReference type="NCBI Taxonomy" id="68256"/>
    <lineage>
        <taxon>Bacteria</taxon>
        <taxon>Bacillati</taxon>
        <taxon>Actinomycetota</taxon>
        <taxon>Actinomycetes</taxon>
        <taxon>Kitasatosporales</taxon>
        <taxon>Streptomycetaceae</taxon>
        <taxon>Streptomyces</taxon>
        <taxon>Streptomyces albogriseolus group</taxon>
    </lineage>
</organism>
<dbReference type="EMBL" id="BAAAXF010000074">
    <property type="protein sequence ID" value="GAA3503222.1"/>
    <property type="molecule type" value="Genomic_DNA"/>
</dbReference>